<sequence length="124" mass="13354">MSIFTIAALVLLIACGLVHIISSEQAAISLGDKSATRDELFVRGANRHFGLRTRFLFPWVHPKTMSDQPEGIRRTVAVARHSAAATLAAMVLFVVALEHDTNTHTGKGLDRATRGVSTSSDSGR</sequence>
<reference evidence="2 3" key="1">
    <citation type="submission" date="2021-03" db="EMBL/GenBank/DDBJ databases">
        <title>Complete Genome Sequences of Two Lysobacter Strains Isolated from Sea Water (Lysobacter caseinilyticus) and Soil (Lysobacter helvus) in South Korea.</title>
        <authorList>
            <person name="Watanabe Y."/>
            <person name="Arakawa K."/>
        </authorList>
    </citation>
    <scope>NUCLEOTIDE SEQUENCE [LARGE SCALE GENOMIC DNA]</scope>
    <source>
        <strain evidence="2 3">KVB24</strain>
    </source>
</reference>
<keyword evidence="3" id="KW-1185">Reference proteome</keyword>
<name>A0ABM7Q270_9GAMM</name>
<dbReference type="EMBL" id="AP024545">
    <property type="protein sequence ID" value="BCT91251.1"/>
    <property type="molecule type" value="Genomic_DNA"/>
</dbReference>
<gene>
    <name evidence="2" type="ORF">LYSCAS_02750</name>
</gene>
<evidence type="ECO:0000256" key="1">
    <source>
        <dbReference type="SAM" id="MobiDB-lite"/>
    </source>
</evidence>
<feature type="region of interest" description="Disordered" evidence="1">
    <location>
        <begin position="104"/>
        <end position="124"/>
    </location>
</feature>
<evidence type="ECO:0000313" key="2">
    <source>
        <dbReference type="EMBL" id="BCT91251.1"/>
    </source>
</evidence>
<feature type="compositionally biased region" description="Basic and acidic residues" evidence="1">
    <location>
        <begin position="104"/>
        <end position="113"/>
    </location>
</feature>
<dbReference type="Proteomes" id="UP000681317">
    <property type="component" value="Chromosome"/>
</dbReference>
<organism evidence="2 3">
    <name type="scientific">Noviluteimonas caseinilytica</name>
    <dbReference type="NCBI Taxonomy" id="2675101"/>
    <lineage>
        <taxon>Bacteria</taxon>
        <taxon>Pseudomonadati</taxon>
        <taxon>Pseudomonadota</taxon>
        <taxon>Gammaproteobacteria</taxon>
        <taxon>Lysobacterales</taxon>
        <taxon>Lysobacteraceae</taxon>
        <taxon>Noviluteimonas</taxon>
    </lineage>
</organism>
<feature type="compositionally biased region" description="Polar residues" evidence="1">
    <location>
        <begin position="115"/>
        <end position="124"/>
    </location>
</feature>
<evidence type="ECO:0000313" key="3">
    <source>
        <dbReference type="Proteomes" id="UP000681317"/>
    </source>
</evidence>
<proteinExistence type="predicted"/>
<protein>
    <submittedName>
        <fullName evidence="2">Uncharacterized protein</fullName>
    </submittedName>
</protein>
<accession>A0ABM7Q270</accession>